<feature type="active site" description="Nucleophile" evidence="5">
    <location>
        <position position="47"/>
    </location>
</feature>
<evidence type="ECO:0000256" key="2">
    <source>
        <dbReference type="ARBA" id="ARBA00005642"/>
    </source>
</evidence>
<dbReference type="Pfam" id="PF01509">
    <property type="entry name" value="TruB_N"/>
    <property type="match status" value="1"/>
</dbReference>
<gene>
    <name evidence="5 9" type="primary">truB</name>
    <name evidence="9" type="ORF">QQF73_03045</name>
</gene>
<dbReference type="InterPro" id="IPR014780">
    <property type="entry name" value="tRNA_psdUridine_synth_TruB"/>
</dbReference>
<evidence type="ECO:0000256" key="5">
    <source>
        <dbReference type="HAMAP-Rule" id="MF_01080"/>
    </source>
</evidence>
<dbReference type="RefSeq" id="WP_219866891.1">
    <property type="nucleotide sequence ID" value="NZ_JASSQD010000001.1"/>
</dbReference>
<dbReference type="GO" id="GO:0160148">
    <property type="term" value="F:tRNA pseudouridine(55) synthase activity"/>
    <property type="evidence" value="ECO:0007669"/>
    <property type="project" value="UniProtKB-EC"/>
</dbReference>
<dbReference type="PANTHER" id="PTHR13767:SF2">
    <property type="entry name" value="PSEUDOURIDYLATE SYNTHASE TRUB1"/>
    <property type="match status" value="1"/>
</dbReference>
<dbReference type="EMBL" id="JASSQD010000001">
    <property type="protein sequence ID" value="MDK9556588.1"/>
    <property type="molecule type" value="Genomic_DNA"/>
</dbReference>
<evidence type="ECO:0000259" key="8">
    <source>
        <dbReference type="Pfam" id="PF16198"/>
    </source>
</evidence>
<dbReference type="Proteomes" id="UP001223547">
    <property type="component" value="Unassembled WGS sequence"/>
</dbReference>
<proteinExistence type="inferred from homology"/>
<keyword evidence="3 5" id="KW-0819">tRNA processing</keyword>
<keyword evidence="4 5" id="KW-0413">Isomerase</keyword>
<organism evidence="9 10">
    <name type="scientific">Marinobacter albus</name>
    <dbReference type="NCBI Taxonomy" id="3030833"/>
    <lineage>
        <taxon>Bacteria</taxon>
        <taxon>Pseudomonadati</taxon>
        <taxon>Pseudomonadota</taxon>
        <taxon>Gammaproteobacteria</taxon>
        <taxon>Pseudomonadales</taxon>
        <taxon>Marinobacteraceae</taxon>
        <taxon>Marinobacter</taxon>
    </lineage>
</organism>
<reference evidence="9 10" key="1">
    <citation type="submission" date="2023-05" db="EMBL/GenBank/DDBJ databases">
        <title>Marinobacter albus sp. nov., a marine bacterium isolated from sand in a coastal intertidal zone of huludao.</title>
        <authorList>
            <person name="Deng T."/>
        </authorList>
    </citation>
    <scope>NUCLEOTIDE SEQUENCE [LARGE SCALE GENOMIC DNA]</scope>
    <source>
        <strain evidence="9 10">M216</strain>
    </source>
</reference>
<evidence type="ECO:0000256" key="1">
    <source>
        <dbReference type="ARBA" id="ARBA00000385"/>
    </source>
</evidence>
<comment type="function">
    <text evidence="5">Responsible for synthesis of pseudouridine from uracil-55 in the psi GC loop of transfer RNAs.</text>
</comment>
<dbReference type="EC" id="5.4.99.25" evidence="5"/>
<dbReference type="InterPro" id="IPR015947">
    <property type="entry name" value="PUA-like_sf"/>
</dbReference>
<protein>
    <recommendedName>
        <fullName evidence="5">tRNA pseudouridine synthase B</fullName>
        <ecNumber evidence="5">5.4.99.25</ecNumber>
    </recommendedName>
    <alternativeName>
        <fullName evidence="5">tRNA pseudouridine(55) synthase</fullName>
        <shortName evidence="5">Psi55 synthase</shortName>
    </alternativeName>
    <alternativeName>
        <fullName evidence="5">tRNA pseudouridylate synthase</fullName>
    </alternativeName>
    <alternativeName>
        <fullName evidence="5">tRNA-uridine isomerase</fullName>
    </alternativeName>
</protein>
<dbReference type="PANTHER" id="PTHR13767">
    <property type="entry name" value="TRNA-PSEUDOURIDINE SYNTHASE"/>
    <property type="match status" value="1"/>
</dbReference>
<dbReference type="NCBIfam" id="TIGR00431">
    <property type="entry name" value="TruB"/>
    <property type="match status" value="1"/>
</dbReference>
<dbReference type="InterPro" id="IPR002501">
    <property type="entry name" value="PsdUridine_synth_N"/>
</dbReference>
<comment type="similarity">
    <text evidence="2 5">Belongs to the pseudouridine synthase TruB family. Type 1 subfamily.</text>
</comment>
<dbReference type="SUPFAM" id="SSF88697">
    <property type="entry name" value="PUA domain-like"/>
    <property type="match status" value="1"/>
</dbReference>
<dbReference type="HAMAP" id="MF_01080">
    <property type="entry name" value="TruB_bact"/>
    <property type="match status" value="1"/>
</dbReference>
<evidence type="ECO:0000313" key="9">
    <source>
        <dbReference type="EMBL" id="MDK9556588.1"/>
    </source>
</evidence>
<sequence length="309" mass="33314">MSRRRKGREVNGILVIDKPQGVTSNGILQQVKRLYGAAKAGHTGALDPLATGVLPLCFGEATKFSQMMLDSDKAYIATARLGVRTETGDSEGAVVEEKPVEVDLSADHLESVLDGFRGNIQQVPSMYSALKHKGRPLYEYAREGIEVERPARPVTIYELTLLAVRDNELDIAVSCTKGTYIRSLVEDIGAVLGCGAHVTALRRTMASGFTLDSAHKVPELEAMRERGESLDGLLVAPDAALSMFPEVKLAGPSLVSILNGQPVRITGQSQQGFVRVYGNEGFVGLAEAITEGEGVKLVPRRLVKNSDQR</sequence>
<name>A0ABT7H8C0_9GAMM</name>
<dbReference type="Gene3D" id="3.30.2350.10">
    <property type="entry name" value="Pseudouridine synthase"/>
    <property type="match status" value="1"/>
</dbReference>
<dbReference type="InterPro" id="IPR036974">
    <property type="entry name" value="PUA_sf"/>
</dbReference>
<dbReference type="InterPro" id="IPR020103">
    <property type="entry name" value="PsdUridine_synth_cat_dom_sf"/>
</dbReference>
<feature type="domain" description="tRNA pseudouridylate synthase B C-terminal" evidence="8">
    <location>
        <begin position="182"/>
        <end position="241"/>
    </location>
</feature>
<dbReference type="Pfam" id="PF16198">
    <property type="entry name" value="TruB_C_2"/>
    <property type="match status" value="1"/>
</dbReference>
<dbReference type="InterPro" id="IPR032819">
    <property type="entry name" value="TruB_C"/>
</dbReference>
<evidence type="ECO:0000256" key="3">
    <source>
        <dbReference type="ARBA" id="ARBA00022694"/>
    </source>
</evidence>
<dbReference type="SUPFAM" id="SSF55120">
    <property type="entry name" value="Pseudouridine synthase"/>
    <property type="match status" value="1"/>
</dbReference>
<feature type="domain" description="tRNA pseudouridine synthase II TruB subfamily 1 C-terminal" evidence="7">
    <location>
        <begin position="245"/>
        <end position="303"/>
    </location>
</feature>
<evidence type="ECO:0000259" key="6">
    <source>
        <dbReference type="Pfam" id="PF01509"/>
    </source>
</evidence>
<evidence type="ECO:0000256" key="4">
    <source>
        <dbReference type="ARBA" id="ARBA00023235"/>
    </source>
</evidence>
<dbReference type="Gene3D" id="2.30.130.10">
    <property type="entry name" value="PUA domain"/>
    <property type="match status" value="1"/>
</dbReference>
<dbReference type="CDD" id="cd21152">
    <property type="entry name" value="PUA_TruB_bacterial"/>
    <property type="match status" value="1"/>
</dbReference>
<feature type="domain" description="Pseudouridine synthase II N-terminal" evidence="6">
    <location>
        <begin position="32"/>
        <end position="181"/>
    </location>
</feature>
<keyword evidence="10" id="KW-1185">Reference proteome</keyword>
<accession>A0ABT7H8C0</accession>
<comment type="catalytic activity">
    <reaction evidence="1 5">
        <text>uridine(55) in tRNA = pseudouridine(55) in tRNA</text>
        <dbReference type="Rhea" id="RHEA:42532"/>
        <dbReference type="Rhea" id="RHEA-COMP:10101"/>
        <dbReference type="Rhea" id="RHEA-COMP:10102"/>
        <dbReference type="ChEBI" id="CHEBI:65314"/>
        <dbReference type="ChEBI" id="CHEBI:65315"/>
        <dbReference type="EC" id="5.4.99.25"/>
    </reaction>
</comment>
<evidence type="ECO:0000313" key="10">
    <source>
        <dbReference type="Proteomes" id="UP001223547"/>
    </source>
</evidence>
<evidence type="ECO:0000259" key="7">
    <source>
        <dbReference type="Pfam" id="PF09157"/>
    </source>
</evidence>
<comment type="caution">
    <text evidence="9">The sequence shown here is derived from an EMBL/GenBank/DDBJ whole genome shotgun (WGS) entry which is preliminary data.</text>
</comment>
<dbReference type="Pfam" id="PF09157">
    <property type="entry name" value="TruB-C_2"/>
    <property type="match status" value="1"/>
</dbReference>
<dbReference type="InterPro" id="IPR015240">
    <property type="entry name" value="tRNA_sdUridine_synth_fam1_C"/>
</dbReference>
<dbReference type="CDD" id="cd02573">
    <property type="entry name" value="PseudoU_synth_EcTruB"/>
    <property type="match status" value="1"/>
</dbReference>